<dbReference type="EMBL" id="SZYD01000015">
    <property type="protein sequence ID" value="KAD3641597.1"/>
    <property type="molecule type" value="Genomic_DNA"/>
</dbReference>
<proteinExistence type="predicted"/>
<reference evidence="2 3" key="1">
    <citation type="submission" date="2019-05" db="EMBL/GenBank/DDBJ databases">
        <title>Mikania micrantha, genome provides insights into the molecular mechanism of rapid growth.</title>
        <authorList>
            <person name="Liu B."/>
        </authorList>
    </citation>
    <scope>NUCLEOTIDE SEQUENCE [LARGE SCALE GENOMIC DNA]</scope>
    <source>
        <strain evidence="2">NLD-2019</strain>
        <tissue evidence="2">Leaf</tissue>
    </source>
</reference>
<evidence type="ECO:0000256" key="1">
    <source>
        <dbReference type="SAM" id="MobiDB-lite"/>
    </source>
</evidence>
<feature type="region of interest" description="Disordered" evidence="1">
    <location>
        <begin position="62"/>
        <end position="110"/>
    </location>
</feature>
<dbReference type="Proteomes" id="UP000326396">
    <property type="component" value="Linkage Group LG5"/>
</dbReference>
<gene>
    <name evidence="2" type="ORF">E3N88_30821</name>
</gene>
<organism evidence="2 3">
    <name type="scientific">Mikania micrantha</name>
    <name type="common">bitter vine</name>
    <dbReference type="NCBI Taxonomy" id="192012"/>
    <lineage>
        <taxon>Eukaryota</taxon>
        <taxon>Viridiplantae</taxon>
        <taxon>Streptophyta</taxon>
        <taxon>Embryophyta</taxon>
        <taxon>Tracheophyta</taxon>
        <taxon>Spermatophyta</taxon>
        <taxon>Magnoliopsida</taxon>
        <taxon>eudicotyledons</taxon>
        <taxon>Gunneridae</taxon>
        <taxon>Pentapetalae</taxon>
        <taxon>asterids</taxon>
        <taxon>campanulids</taxon>
        <taxon>Asterales</taxon>
        <taxon>Asteraceae</taxon>
        <taxon>Asteroideae</taxon>
        <taxon>Heliantheae alliance</taxon>
        <taxon>Eupatorieae</taxon>
        <taxon>Mikania</taxon>
    </lineage>
</organism>
<protein>
    <submittedName>
        <fullName evidence="2">Uncharacterized protein</fullName>
    </submittedName>
</protein>
<keyword evidence="3" id="KW-1185">Reference proteome</keyword>
<name>A0A5N6MPY1_9ASTR</name>
<sequence>MNNNKISECIVDLICFLYQLDQEQVVNSTSIVHSSGNHGYPGLNEAYLVGGWWRRRREESLAARRTKADGDGERRSDGKGRSDGEGKIGGEERRRGDSRRGVTETARKIG</sequence>
<evidence type="ECO:0000313" key="2">
    <source>
        <dbReference type="EMBL" id="KAD3641597.1"/>
    </source>
</evidence>
<accession>A0A5N6MPY1</accession>
<dbReference type="AlphaFoldDB" id="A0A5N6MPY1"/>
<evidence type="ECO:0000313" key="3">
    <source>
        <dbReference type="Proteomes" id="UP000326396"/>
    </source>
</evidence>
<comment type="caution">
    <text evidence="2">The sequence shown here is derived from an EMBL/GenBank/DDBJ whole genome shotgun (WGS) entry which is preliminary data.</text>
</comment>